<dbReference type="PANTHER" id="PTHR13847:SF280">
    <property type="entry name" value="D-AMINO ACID DEHYDROGENASE"/>
    <property type="match status" value="1"/>
</dbReference>
<dbReference type="GO" id="GO:0008718">
    <property type="term" value="F:D-amino-acid dehydrogenase activity"/>
    <property type="evidence" value="ECO:0007669"/>
    <property type="project" value="TreeGrafter"/>
</dbReference>
<dbReference type="AlphaFoldDB" id="A0A381ZHD5"/>
<evidence type="ECO:0000313" key="3">
    <source>
        <dbReference type="EMBL" id="SVA88660.1"/>
    </source>
</evidence>
<reference evidence="3" key="1">
    <citation type="submission" date="2018-05" db="EMBL/GenBank/DDBJ databases">
        <authorList>
            <person name="Lanie J.A."/>
            <person name="Ng W.-L."/>
            <person name="Kazmierczak K.M."/>
            <person name="Andrzejewski T.M."/>
            <person name="Davidsen T.M."/>
            <person name="Wayne K.J."/>
            <person name="Tettelin H."/>
            <person name="Glass J.I."/>
            <person name="Rusch D."/>
            <person name="Podicherti R."/>
            <person name="Tsui H.-C.T."/>
            <person name="Winkler M.E."/>
        </authorList>
    </citation>
    <scope>NUCLEOTIDE SEQUENCE</scope>
</reference>
<dbReference type="GO" id="GO:0005886">
    <property type="term" value="C:plasma membrane"/>
    <property type="evidence" value="ECO:0007669"/>
    <property type="project" value="TreeGrafter"/>
</dbReference>
<dbReference type="InterPro" id="IPR006076">
    <property type="entry name" value="FAD-dep_OxRdtase"/>
</dbReference>
<organism evidence="3">
    <name type="scientific">marine metagenome</name>
    <dbReference type="NCBI Taxonomy" id="408172"/>
    <lineage>
        <taxon>unclassified sequences</taxon>
        <taxon>metagenomes</taxon>
        <taxon>ecological metagenomes</taxon>
    </lineage>
</organism>
<gene>
    <name evidence="3" type="ORF">METZ01_LOCUS141514</name>
</gene>
<sequence length="416" mass="45385">MRVLVLGAGVVGVTTAFQLLKDGHEVTVIDRAEEVASFSSHANAGLVAPGHAYAWSSPRAPGMMLRSLYREDQAIRFRPSLNPALWLWSLKFLKQCTAERALVNTQQKSRICTYSQPLIKEIATETGIPYDANDGGLLYFYRHAETFDFAATKCGILQKEGIKVEVLNVAETIARDPGLADAEHEIVGSLYAPNDESGDARLFTIALAEECKKRGARFLMGTTLKALESDGNRITGALTDGQRLSTDQYVLSLGVFSSKLVKNIGLRLPIYPVKGYSMTMPVKPEHTPPTLGGVDEDNLLAYCPMGDRFRLTATADFAGYEVSHKPADFNVMTRKAREIFPAAADYSKPEYWAGLRPMTPSGLPIVSASPIDNLWLNTGHGHMGWTMGCGTARVLADLMAGRKPEIDASAMSYQAC</sequence>
<dbReference type="SUPFAM" id="SSF54373">
    <property type="entry name" value="FAD-linked reductases, C-terminal domain"/>
    <property type="match status" value="1"/>
</dbReference>
<evidence type="ECO:0000259" key="2">
    <source>
        <dbReference type="Pfam" id="PF01266"/>
    </source>
</evidence>
<dbReference type="PANTHER" id="PTHR13847">
    <property type="entry name" value="SARCOSINE DEHYDROGENASE-RELATED"/>
    <property type="match status" value="1"/>
</dbReference>
<dbReference type="InterPro" id="IPR036188">
    <property type="entry name" value="FAD/NAD-bd_sf"/>
</dbReference>
<dbReference type="SUPFAM" id="SSF51905">
    <property type="entry name" value="FAD/NAD(P)-binding domain"/>
    <property type="match status" value="1"/>
</dbReference>
<comment type="similarity">
    <text evidence="1">Belongs to the DadA oxidoreductase family.</text>
</comment>
<proteinExistence type="inferred from homology"/>
<dbReference type="NCBIfam" id="NF001933">
    <property type="entry name" value="PRK00711.1"/>
    <property type="match status" value="1"/>
</dbReference>
<name>A0A381ZHD5_9ZZZZ</name>
<accession>A0A381ZHD5</accession>
<dbReference type="GO" id="GO:0005737">
    <property type="term" value="C:cytoplasm"/>
    <property type="evidence" value="ECO:0007669"/>
    <property type="project" value="TreeGrafter"/>
</dbReference>
<feature type="domain" description="FAD dependent oxidoreductase" evidence="2">
    <location>
        <begin position="2"/>
        <end position="398"/>
    </location>
</feature>
<protein>
    <recommendedName>
        <fullName evidence="2">FAD dependent oxidoreductase domain-containing protein</fullName>
    </recommendedName>
</protein>
<dbReference type="EMBL" id="UINC01021328">
    <property type="protein sequence ID" value="SVA88660.1"/>
    <property type="molecule type" value="Genomic_DNA"/>
</dbReference>
<evidence type="ECO:0000256" key="1">
    <source>
        <dbReference type="ARBA" id="ARBA00009410"/>
    </source>
</evidence>
<dbReference type="Pfam" id="PF01266">
    <property type="entry name" value="DAO"/>
    <property type="match status" value="1"/>
</dbReference>
<dbReference type="GO" id="GO:0055130">
    <property type="term" value="P:D-alanine catabolic process"/>
    <property type="evidence" value="ECO:0007669"/>
    <property type="project" value="TreeGrafter"/>
</dbReference>
<dbReference type="Gene3D" id="3.50.50.60">
    <property type="entry name" value="FAD/NAD(P)-binding domain"/>
    <property type="match status" value="2"/>
</dbReference>
<dbReference type="Gene3D" id="3.30.9.10">
    <property type="entry name" value="D-Amino Acid Oxidase, subunit A, domain 2"/>
    <property type="match status" value="1"/>
</dbReference>